<name>A0A0D0D2Q8_9AGAM</name>
<gene>
    <name evidence="2" type="ORF">PAXRUDRAFT_28747</name>
</gene>
<feature type="domain" description="DUF6589" evidence="1">
    <location>
        <begin position="1"/>
        <end position="72"/>
    </location>
</feature>
<dbReference type="HOGENOM" id="CLU_124776_0_0_1"/>
<evidence type="ECO:0000259" key="1">
    <source>
        <dbReference type="Pfam" id="PF20231"/>
    </source>
</evidence>
<protein>
    <recommendedName>
        <fullName evidence="1">DUF6589 domain-containing protein</fullName>
    </recommendedName>
</protein>
<keyword evidence="3" id="KW-1185">Reference proteome</keyword>
<reference evidence="3" key="2">
    <citation type="submission" date="2015-01" db="EMBL/GenBank/DDBJ databases">
        <title>Evolutionary Origins and Diversification of the Mycorrhizal Mutualists.</title>
        <authorList>
            <consortium name="DOE Joint Genome Institute"/>
            <consortium name="Mycorrhizal Genomics Consortium"/>
            <person name="Kohler A."/>
            <person name="Kuo A."/>
            <person name="Nagy L.G."/>
            <person name="Floudas D."/>
            <person name="Copeland A."/>
            <person name="Barry K.W."/>
            <person name="Cichocki N."/>
            <person name="Veneault-Fourrey C."/>
            <person name="LaButti K."/>
            <person name="Lindquist E.A."/>
            <person name="Lipzen A."/>
            <person name="Lundell T."/>
            <person name="Morin E."/>
            <person name="Murat C."/>
            <person name="Riley R."/>
            <person name="Ohm R."/>
            <person name="Sun H."/>
            <person name="Tunlid A."/>
            <person name="Henrissat B."/>
            <person name="Grigoriev I.V."/>
            <person name="Hibbett D.S."/>
            <person name="Martin F."/>
        </authorList>
    </citation>
    <scope>NUCLEOTIDE SEQUENCE [LARGE SCALE GENOMIC DNA]</scope>
    <source>
        <strain evidence="3">Ve08.2h10</strain>
    </source>
</reference>
<dbReference type="OrthoDB" id="3152464at2759"/>
<dbReference type="EMBL" id="KN826823">
    <property type="protein sequence ID" value="KIK77816.1"/>
    <property type="molecule type" value="Genomic_DNA"/>
</dbReference>
<dbReference type="InParanoid" id="A0A0D0D2Q8"/>
<accession>A0A0D0D2Q8</accession>
<dbReference type="AlphaFoldDB" id="A0A0D0D2Q8"/>
<sequence>MLVNLTGIEGHCMLIDLNIEHLIKFLKLFFAEKGVYASWDHLGDITTTVDLLQSVHKQVSRALGIVYHGISHTTPDMSAAINKVAHKVGELELHIFKPDRLENDFIWHVVNILAAGEQKLKSLMLATFN</sequence>
<evidence type="ECO:0000313" key="2">
    <source>
        <dbReference type="EMBL" id="KIK77816.1"/>
    </source>
</evidence>
<dbReference type="Pfam" id="PF20231">
    <property type="entry name" value="DUF6589"/>
    <property type="match status" value="1"/>
</dbReference>
<dbReference type="Proteomes" id="UP000054538">
    <property type="component" value="Unassembled WGS sequence"/>
</dbReference>
<reference evidence="2 3" key="1">
    <citation type="submission" date="2014-04" db="EMBL/GenBank/DDBJ databases">
        <authorList>
            <consortium name="DOE Joint Genome Institute"/>
            <person name="Kuo A."/>
            <person name="Kohler A."/>
            <person name="Jargeat P."/>
            <person name="Nagy L.G."/>
            <person name="Floudas D."/>
            <person name="Copeland A."/>
            <person name="Barry K.W."/>
            <person name="Cichocki N."/>
            <person name="Veneault-Fourrey C."/>
            <person name="LaButti K."/>
            <person name="Lindquist E.A."/>
            <person name="Lipzen A."/>
            <person name="Lundell T."/>
            <person name="Morin E."/>
            <person name="Murat C."/>
            <person name="Sun H."/>
            <person name="Tunlid A."/>
            <person name="Henrissat B."/>
            <person name="Grigoriev I.V."/>
            <person name="Hibbett D.S."/>
            <person name="Martin F."/>
            <person name="Nordberg H.P."/>
            <person name="Cantor M.N."/>
            <person name="Hua S.X."/>
        </authorList>
    </citation>
    <scope>NUCLEOTIDE SEQUENCE [LARGE SCALE GENOMIC DNA]</scope>
    <source>
        <strain evidence="2 3">Ve08.2h10</strain>
    </source>
</reference>
<organism evidence="2 3">
    <name type="scientific">Paxillus rubicundulus Ve08.2h10</name>
    <dbReference type="NCBI Taxonomy" id="930991"/>
    <lineage>
        <taxon>Eukaryota</taxon>
        <taxon>Fungi</taxon>
        <taxon>Dikarya</taxon>
        <taxon>Basidiomycota</taxon>
        <taxon>Agaricomycotina</taxon>
        <taxon>Agaricomycetes</taxon>
        <taxon>Agaricomycetidae</taxon>
        <taxon>Boletales</taxon>
        <taxon>Paxilineae</taxon>
        <taxon>Paxillaceae</taxon>
        <taxon>Paxillus</taxon>
    </lineage>
</organism>
<evidence type="ECO:0000313" key="3">
    <source>
        <dbReference type="Proteomes" id="UP000054538"/>
    </source>
</evidence>
<dbReference type="InterPro" id="IPR046496">
    <property type="entry name" value="DUF6589"/>
</dbReference>
<proteinExistence type="predicted"/>